<name>A0A829PTR8_9MYCO</name>
<dbReference type="Pfam" id="PF20434">
    <property type="entry name" value="BD-FAE"/>
    <property type="match status" value="1"/>
</dbReference>
<evidence type="ECO:0000259" key="2">
    <source>
        <dbReference type="Pfam" id="PF20434"/>
    </source>
</evidence>
<feature type="domain" description="BD-FAE-like" evidence="2">
    <location>
        <begin position="28"/>
        <end position="123"/>
    </location>
</feature>
<dbReference type="Gene3D" id="3.40.50.1820">
    <property type="entry name" value="alpha/beta hydrolase"/>
    <property type="match status" value="1"/>
</dbReference>
<dbReference type="InterPro" id="IPR050300">
    <property type="entry name" value="GDXG_lipolytic_enzyme"/>
</dbReference>
<evidence type="ECO:0000256" key="1">
    <source>
        <dbReference type="ARBA" id="ARBA00022801"/>
    </source>
</evidence>
<keyword evidence="1 3" id="KW-0378">Hydrolase</keyword>
<dbReference type="Proteomes" id="UP000019854">
    <property type="component" value="Unassembled WGS sequence"/>
</dbReference>
<dbReference type="EMBL" id="JAOX01000001">
    <property type="protein sequence ID" value="ETZ90528.1"/>
    <property type="molecule type" value="Genomic_DNA"/>
</dbReference>
<dbReference type="PANTHER" id="PTHR48081">
    <property type="entry name" value="AB HYDROLASE SUPERFAMILY PROTEIN C4A8.06C"/>
    <property type="match status" value="1"/>
</dbReference>
<comment type="caution">
    <text evidence="3">The sequence shown here is derived from an EMBL/GenBank/DDBJ whole genome shotgun (WGS) entry which is preliminary data.</text>
</comment>
<dbReference type="InterPro" id="IPR049492">
    <property type="entry name" value="BD-FAE-like_dom"/>
</dbReference>
<proteinExistence type="predicted"/>
<dbReference type="PANTHER" id="PTHR48081:SF33">
    <property type="entry name" value="KYNURENINE FORMAMIDASE"/>
    <property type="match status" value="1"/>
</dbReference>
<organism evidence="3 4">
    <name type="scientific">Mycobacteroides abscessus MAB_030201_1075</name>
    <dbReference type="NCBI Taxonomy" id="1335410"/>
    <lineage>
        <taxon>Bacteria</taxon>
        <taxon>Bacillati</taxon>
        <taxon>Actinomycetota</taxon>
        <taxon>Actinomycetes</taxon>
        <taxon>Mycobacteriales</taxon>
        <taxon>Mycobacteriaceae</taxon>
        <taxon>Mycobacteroides</taxon>
        <taxon>Mycobacteroides abscessus</taxon>
    </lineage>
</organism>
<gene>
    <name evidence="3" type="ORF">L829_4112</name>
</gene>
<dbReference type="AlphaFoldDB" id="A0A829PTR8"/>
<dbReference type="InterPro" id="IPR029058">
    <property type="entry name" value="AB_hydrolase_fold"/>
</dbReference>
<evidence type="ECO:0000313" key="4">
    <source>
        <dbReference type="Proteomes" id="UP000019854"/>
    </source>
</evidence>
<sequence>MNLIQEGEAVPQHRRLTYGDHPSQYVDILEPDEPAAALVHVIHGGFWREALSAELTAPIARDLCTDGFLVANIEYRRVGGGGGWPETFEDVKAAIAAVRQAEPDLVRSLAVGHSAGGHLSLLALAAGSADFAVALAPVSDVDRALRENLGGGAAAEFLGVAGSSPREVRTASPIGNLGHRRQHVLIHGLRDVNVPVEHSQHYVSAARASGTPVDYFELANLDHFDLIDPSSSAWRVAKQWIRYQLI</sequence>
<reference evidence="3 4" key="1">
    <citation type="submission" date="2014-01" db="EMBL/GenBank/DDBJ databases">
        <authorList>
            <person name="Zelazny A."/>
            <person name="Olivier K."/>
            <person name="Sampaio E.P."/>
            <person name="Holland S.M."/>
            <person name="Tallon L.J."/>
            <person name="Sadzewicz L.K."/>
            <person name="Sengamalay N."/>
            <person name="Fraser C.M."/>
            <person name="Hine E."/>
            <person name="Shefchek K.A."/>
            <person name="Das S.P."/>
            <person name="Shallom S.J."/>
            <person name="Agrawal S."/>
            <person name="Tettelin H."/>
        </authorList>
    </citation>
    <scope>NUCLEOTIDE SEQUENCE [LARGE SCALE GENOMIC DNA]</scope>
    <source>
        <strain evidence="3 4">MAB_030201_1075</strain>
    </source>
</reference>
<accession>A0A829PTR8</accession>
<dbReference type="SUPFAM" id="SSF53474">
    <property type="entry name" value="alpha/beta-Hydrolases"/>
    <property type="match status" value="1"/>
</dbReference>
<dbReference type="GO" id="GO:0016787">
    <property type="term" value="F:hydrolase activity"/>
    <property type="evidence" value="ECO:0007669"/>
    <property type="project" value="UniProtKB-KW"/>
</dbReference>
<evidence type="ECO:0000313" key="3">
    <source>
        <dbReference type="EMBL" id="ETZ90528.1"/>
    </source>
</evidence>
<protein>
    <submittedName>
        <fullName evidence="3">Alpha/beta hydrolase fold family protein</fullName>
    </submittedName>
</protein>